<protein>
    <recommendedName>
        <fullName evidence="4">Pectate lyase superfamily protein</fullName>
    </recommendedName>
</protein>
<name>A0A1C6TYB6_9ACTN</name>
<evidence type="ECO:0000256" key="1">
    <source>
        <dbReference type="SAM" id="MobiDB-lite"/>
    </source>
</evidence>
<dbReference type="InterPro" id="IPR012334">
    <property type="entry name" value="Pectin_lyas_fold"/>
</dbReference>
<organism evidence="2 3">
    <name type="scientific">Micromonospora yangpuensis</name>
    <dbReference type="NCBI Taxonomy" id="683228"/>
    <lineage>
        <taxon>Bacteria</taxon>
        <taxon>Bacillati</taxon>
        <taxon>Actinomycetota</taxon>
        <taxon>Actinomycetes</taxon>
        <taxon>Micromonosporales</taxon>
        <taxon>Micromonosporaceae</taxon>
        <taxon>Micromonospora</taxon>
    </lineage>
</organism>
<keyword evidence="3" id="KW-1185">Reference proteome</keyword>
<dbReference type="EMBL" id="FMIA01000002">
    <property type="protein sequence ID" value="SCL46648.1"/>
    <property type="molecule type" value="Genomic_DNA"/>
</dbReference>
<proteinExistence type="predicted"/>
<evidence type="ECO:0000313" key="3">
    <source>
        <dbReference type="Proteomes" id="UP000198937"/>
    </source>
</evidence>
<evidence type="ECO:0000313" key="2">
    <source>
        <dbReference type="EMBL" id="SCL46648.1"/>
    </source>
</evidence>
<feature type="compositionally biased region" description="Low complexity" evidence="1">
    <location>
        <begin position="86"/>
        <end position="103"/>
    </location>
</feature>
<accession>A0A1C6TYB6</accession>
<dbReference type="Gene3D" id="2.160.20.10">
    <property type="entry name" value="Single-stranded right-handed beta-helix, Pectin lyase-like"/>
    <property type="match status" value="1"/>
</dbReference>
<dbReference type="STRING" id="683228.GA0070617_0341"/>
<gene>
    <name evidence="2" type="ORF">GA0070617_0341</name>
</gene>
<dbReference type="SUPFAM" id="SSF51126">
    <property type="entry name" value="Pectin lyase-like"/>
    <property type="match status" value="1"/>
</dbReference>
<dbReference type="RefSeq" id="WP_229688535.1">
    <property type="nucleotide sequence ID" value="NZ_BMMJ01000011.1"/>
</dbReference>
<feature type="region of interest" description="Disordered" evidence="1">
    <location>
        <begin position="75"/>
        <end position="116"/>
    </location>
</feature>
<dbReference type="Proteomes" id="UP000198937">
    <property type="component" value="Unassembled WGS sequence"/>
</dbReference>
<reference evidence="2 3" key="1">
    <citation type="submission" date="2016-06" db="EMBL/GenBank/DDBJ databases">
        <authorList>
            <person name="Kjaerup R.B."/>
            <person name="Dalgaard T.S."/>
            <person name="Juul-Madsen H.R."/>
        </authorList>
    </citation>
    <scope>NUCLEOTIDE SEQUENCE [LARGE SCALE GENOMIC DNA]</scope>
    <source>
        <strain evidence="2 3">DSM 45577</strain>
    </source>
</reference>
<evidence type="ECO:0008006" key="4">
    <source>
        <dbReference type="Google" id="ProtNLM"/>
    </source>
</evidence>
<dbReference type="InterPro" id="IPR011050">
    <property type="entry name" value="Pectin_lyase_fold/virulence"/>
</dbReference>
<dbReference type="AlphaFoldDB" id="A0A1C6TYB6"/>
<feature type="region of interest" description="Disordered" evidence="1">
    <location>
        <begin position="1"/>
        <end position="32"/>
    </location>
</feature>
<sequence length="390" mass="40440">MSLGADPVALGPDPVALGPDPVTARADPVALGSDPELNRAYLQKLLDSAPGGVLTLPAGRYPLAHGLTVPTGWTVRGAPSVPAPPSGSSGSGPAPPSGSSGSGPAPPSGGPATWLTVAVPDDRPVLHVLGGRVSVLDLGLRPAPSRPGEHDGDRGTGLTVGRYLYPGTPQWLSGVDIRRVHVDHGDNRAANAVALMGAVRDVTVQDVTVTGGHTGLAVHWGAIGASVDTIVGPSYHPNRLRVAGLRVRDAVEGFYLSAVHDVAVSGVCLREVEMGFRLLAGDNTDRYHRDPQARICERIDIRGVCVTWTGPRYGVRVAGWGRSEVDGLVSRLEYVDTTIRDTVLRRAPGGSTAGSAQRGWSPLLVEHADSVGLHSIQVESAPTDTCCPLA</sequence>